<evidence type="ECO:0000313" key="2">
    <source>
        <dbReference type="Proteomes" id="UP001054837"/>
    </source>
</evidence>
<reference evidence="1 2" key="1">
    <citation type="submission" date="2021-06" db="EMBL/GenBank/DDBJ databases">
        <title>Caerostris darwini draft genome.</title>
        <authorList>
            <person name="Kono N."/>
            <person name="Arakawa K."/>
        </authorList>
    </citation>
    <scope>NUCLEOTIDE SEQUENCE [LARGE SCALE GENOMIC DNA]</scope>
</reference>
<gene>
    <name evidence="1" type="ORF">CDAR_543281</name>
</gene>
<dbReference type="Proteomes" id="UP001054837">
    <property type="component" value="Unassembled WGS sequence"/>
</dbReference>
<organism evidence="1 2">
    <name type="scientific">Caerostris darwini</name>
    <dbReference type="NCBI Taxonomy" id="1538125"/>
    <lineage>
        <taxon>Eukaryota</taxon>
        <taxon>Metazoa</taxon>
        <taxon>Ecdysozoa</taxon>
        <taxon>Arthropoda</taxon>
        <taxon>Chelicerata</taxon>
        <taxon>Arachnida</taxon>
        <taxon>Araneae</taxon>
        <taxon>Araneomorphae</taxon>
        <taxon>Entelegynae</taxon>
        <taxon>Araneoidea</taxon>
        <taxon>Araneidae</taxon>
        <taxon>Caerostris</taxon>
    </lineage>
</organism>
<protein>
    <submittedName>
        <fullName evidence="1">Uncharacterized protein</fullName>
    </submittedName>
</protein>
<dbReference type="EMBL" id="BPLQ01015374">
    <property type="protein sequence ID" value="GIY87740.1"/>
    <property type="molecule type" value="Genomic_DNA"/>
</dbReference>
<accession>A0AAV4X0P6</accession>
<evidence type="ECO:0000313" key="1">
    <source>
        <dbReference type="EMBL" id="GIY87740.1"/>
    </source>
</evidence>
<comment type="caution">
    <text evidence="1">The sequence shown here is derived from an EMBL/GenBank/DDBJ whole genome shotgun (WGS) entry which is preliminary data.</text>
</comment>
<proteinExistence type="predicted"/>
<dbReference type="AlphaFoldDB" id="A0AAV4X0P6"/>
<sequence>MKGEILIPQNASRFAGSFRPQRNKLHLLQLHLARLAFQSTNPDGPLHSCLEKRITGTRILLSFGRNFRLISEAFSRCVGESRQITIPNDCSLSIPNNCSFSIPNDDAICWQKLSQFSSNRHIHQNQSSDYNQRLPT</sequence>
<keyword evidence="2" id="KW-1185">Reference proteome</keyword>
<name>A0AAV4X0P6_9ARAC</name>